<protein>
    <submittedName>
        <fullName evidence="1">Uncharacterized protein</fullName>
    </submittedName>
</protein>
<reference evidence="1 2" key="1">
    <citation type="submission" date="2019-02" db="EMBL/GenBank/DDBJ databases">
        <title>Deep-cultivation of Planctomycetes and their phenomic and genomic characterization uncovers novel biology.</title>
        <authorList>
            <person name="Wiegand S."/>
            <person name="Jogler M."/>
            <person name="Boedeker C."/>
            <person name="Pinto D."/>
            <person name="Vollmers J."/>
            <person name="Rivas-Marin E."/>
            <person name="Kohn T."/>
            <person name="Peeters S.H."/>
            <person name="Heuer A."/>
            <person name="Rast P."/>
            <person name="Oberbeckmann S."/>
            <person name="Bunk B."/>
            <person name="Jeske O."/>
            <person name="Meyerdierks A."/>
            <person name="Storesund J.E."/>
            <person name="Kallscheuer N."/>
            <person name="Luecker S."/>
            <person name="Lage O.M."/>
            <person name="Pohl T."/>
            <person name="Merkel B.J."/>
            <person name="Hornburger P."/>
            <person name="Mueller R.-W."/>
            <person name="Bruemmer F."/>
            <person name="Labrenz M."/>
            <person name="Spormann A.M."/>
            <person name="Op Den Camp H."/>
            <person name="Overmann J."/>
            <person name="Amann R."/>
            <person name="Jetten M.S.M."/>
            <person name="Mascher T."/>
            <person name="Medema M.H."/>
            <person name="Devos D.P."/>
            <person name="Kaster A.-K."/>
            <person name="Ovreas L."/>
            <person name="Rohde M."/>
            <person name="Galperin M.Y."/>
            <person name="Jogler C."/>
        </authorList>
    </citation>
    <scope>NUCLEOTIDE SEQUENCE [LARGE SCALE GENOMIC DNA]</scope>
    <source>
        <strain evidence="1 2">KOR34</strain>
    </source>
</reference>
<dbReference type="Proteomes" id="UP000316714">
    <property type="component" value="Unassembled WGS sequence"/>
</dbReference>
<keyword evidence="2" id="KW-1185">Reference proteome</keyword>
<evidence type="ECO:0000313" key="1">
    <source>
        <dbReference type="EMBL" id="TWT37836.1"/>
    </source>
</evidence>
<sequence length="175" mass="19305">MLPEFEIRGGARRCAKSDEPLKPTDHFFSLLREQGDELVREDYSAAHWPGPPAADTADIVAWWESRPSGAPGAGKAMAPNEVLLKLFDQWADDPDQAEARYVLTLLLVRRRVLRIEPVETAALFTDPDAPAPAAPPAALRVYCTRRDETYDVPEATPTADRAAEIQQQLTTLLAA</sequence>
<dbReference type="AlphaFoldDB" id="A0A5C5VGW7"/>
<organism evidence="1 2">
    <name type="scientific">Posidoniimonas corsicana</name>
    <dbReference type="NCBI Taxonomy" id="1938618"/>
    <lineage>
        <taxon>Bacteria</taxon>
        <taxon>Pseudomonadati</taxon>
        <taxon>Planctomycetota</taxon>
        <taxon>Planctomycetia</taxon>
        <taxon>Pirellulales</taxon>
        <taxon>Lacipirellulaceae</taxon>
        <taxon>Posidoniimonas</taxon>
    </lineage>
</organism>
<name>A0A5C5VGW7_9BACT</name>
<comment type="caution">
    <text evidence="1">The sequence shown here is derived from an EMBL/GenBank/DDBJ whole genome shotgun (WGS) entry which is preliminary data.</text>
</comment>
<gene>
    <name evidence="1" type="ORF">KOR34_28000</name>
</gene>
<dbReference type="EMBL" id="SIHJ01000001">
    <property type="protein sequence ID" value="TWT37836.1"/>
    <property type="molecule type" value="Genomic_DNA"/>
</dbReference>
<evidence type="ECO:0000313" key="2">
    <source>
        <dbReference type="Proteomes" id="UP000316714"/>
    </source>
</evidence>
<proteinExistence type="predicted"/>
<accession>A0A5C5VGW7</accession>